<dbReference type="PANTHER" id="PTHR43713:SF3">
    <property type="entry name" value="GLUTAMATE-1-SEMIALDEHYDE 2,1-AMINOMUTASE 1, CHLOROPLASTIC-RELATED"/>
    <property type="match status" value="1"/>
</dbReference>
<dbReference type="GO" id="GO:0008483">
    <property type="term" value="F:transaminase activity"/>
    <property type="evidence" value="ECO:0007669"/>
    <property type="project" value="InterPro"/>
</dbReference>
<name>A0A4V5N5J8_9PEZI</name>
<dbReference type="InterPro" id="IPR015421">
    <property type="entry name" value="PyrdxlP-dep_Trfase_major"/>
</dbReference>
<evidence type="ECO:0000256" key="1">
    <source>
        <dbReference type="ARBA" id="ARBA00001933"/>
    </source>
</evidence>
<sequence length="226" mass="24628">MQGAGPCIVGSDMFLHAVQRAAEQARVVFILDEVMTSRLAPGGLQSLVMPLKPDLTTFGKYLGGGITFGAFGGRKEIMAVYDPRNGKGLAHSGTFNNNTLGMAAGYVGLSRIYTPEVIKAFNQVGNDLIAKLQAVSEGTKMTVTGRGSVIGIHFLHDGCKKLASIRDRHDDAALKELFWFEMMEAGFWLTRRGSIALILGTPQAELDRLVDCVKDFLTRHDRLVRL</sequence>
<keyword evidence="4" id="KW-1185">Reference proteome</keyword>
<protein>
    <recommendedName>
        <fullName evidence="5">Glutamate-1-semialdehyde aminotransferase</fullName>
    </recommendedName>
</protein>
<evidence type="ECO:0000313" key="4">
    <source>
        <dbReference type="Proteomes" id="UP000308549"/>
    </source>
</evidence>
<dbReference type="Pfam" id="PF00202">
    <property type="entry name" value="Aminotran_3"/>
    <property type="match status" value="1"/>
</dbReference>
<dbReference type="OrthoDB" id="425114at2759"/>
<dbReference type="SUPFAM" id="SSF53383">
    <property type="entry name" value="PLP-dependent transferases"/>
    <property type="match status" value="1"/>
</dbReference>
<accession>A0A4V5N5J8</accession>
<organism evidence="3 4">
    <name type="scientific">Salinomyces thailandicus</name>
    <dbReference type="NCBI Taxonomy" id="706561"/>
    <lineage>
        <taxon>Eukaryota</taxon>
        <taxon>Fungi</taxon>
        <taxon>Dikarya</taxon>
        <taxon>Ascomycota</taxon>
        <taxon>Pezizomycotina</taxon>
        <taxon>Dothideomycetes</taxon>
        <taxon>Dothideomycetidae</taxon>
        <taxon>Mycosphaerellales</taxon>
        <taxon>Teratosphaeriaceae</taxon>
        <taxon>Salinomyces</taxon>
    </lineage>
</organism>
<dbReference type="InterPro" id="IPR015424">
    <property type="entry name" value="PyrdxlP-dep_Trfase"/>
</dbReference>
<dbReference type="GO" id="GO:0030170">
    <property type="term" value="F:pyridoxal phosphate binding"/>
    <property type="evidence" value="ECO:0007669"/>
    <property type="project" value="InterPro"/>
</dbReference>
<reference evidence="3 4" key="1">
    <citation type="submission" date="2017-03" db="EMBL/GenBank/DDBJ databases">
        <title>Genomes of endolithic fungi from Antarctica.</title>
        <authorList>
            <person name="Coleine C."/>
            <person name="Masonjones S."/>
            <person name="Stajich J.E."/>
        </authorList>
    </citation>
    <scope>NUCLEOTIDE SEQUENCE [LARGE SCALE GENOMIC DNA]</scope>
    <source>
        <strain evidence="3 4">CCFEE 6315</strain>
    </source>
</reference>
<evidence type="ECO:0000256" key="2">
    <source>
        <dbReference type="ARBA" id="ARBA00022898"/>
    </source>
</evidence>
<comment type="cofactor">
    <cofactor evidence="1">
        <name>pyridoxal 5'-phosphate</name>
        <dbReference type="ChEBI" id="CHEBI:597326"/>
    </cofactor>
</comment>
<dbReference type="InterPro" id="IPR005814">
    <property type="entry name" value="Aminotrans_3"/>
</dbReference>
<gene>
    <name evidence="3" type="ORF">B0A50_01387</name>
</gene>
<evidence type="ECO:0000313" key="3">
    <source>
        <dbReference type="EMBL" id="TKA32139.1"/>
    </source>
</evidence>
<dbReference type="AlphaFoldDB" id="A0A4V5N5J8"/>
<comment type="caution">
    <text evidence="3">The sequence shown here is derived from an EMBL/GenBank/DDBJ whole genome shotgun (WGS) entry which is preliminary data.</text>
</comment>
<evidence type="ECO:0008006" key="5">
    <source>
        <dbReference type="Google" id="ProtNLM"/>
    </source>
</evidence>
<proteinExistence type="predicted"/>
<keyword evidence="2" id="KW-0663">Pyridoxal phosphate</keyword>
<dbReference type="InterPro" id="IPR015422">
    <property type="entry name" value="PyrdxlP-dep_Trfase_small"/>
</dbReference>
<dbReference type="Gene3D" id="3.90.1150.10">
    <property type="entry name" value="Aspartate Aminotransferase, domain 1"/>
    <property type="match status" value="1"/>
</dbReference>
<dbReference type="EMBL" id="NAJL01000006">
    <property type="protein sequence ID" value="TKA32139.1"/>
    <property type="molecule type" value="Genomic_DNA"/>
</dbReference>
<dbReference type="Gene3D" id="3.40.640.10">
    <property type="entry name" value="Type I PLP-dependent aspartate aminotransferase-like (Major domain)"/>
    <property type="match status" value="1"/>
</dbReference>
<dbReference type="PANTHER" id="PTHR43713">
    <property type="entry name" value="GLUTAMATE-1-SEMIALDEHYDE 2,1-AMINOMUTASE"/>
    <property type="match status" value="1"/>
</dbReference>
<dbReference type="Proteomes" id="UP000308549">
    <property type="component" value="Unassembled WGS sequence"/>
</dbReference>